<comment type="caution">
    <text evidence="2">The sequence shown here is derived from an EMBL/GenBank/DDBJ whole genome shotgun (WGS) entry which is preliminary data.</text>
</comment>
<evidence type="ECO:0000313" key="3">
    <source>
        <dbReference type="Proteomes" id="UP000294650"/>
    </source>
</evidence>
<dbReference type="OrthoDB" id="5292888at2"/>
<name>A0A4R3N3U2_9BACI</name>
<dbReference type="InterPro" id="IPR016181">
    <property type="entry name" value="Acyl_CoA_acyltransferase"/>
</dbReference>
<accession>A0A4R3N3U2</accession>
<dbReference type="CDD" id="cd04301">
    <property type="entry name" value="NAT_SF"/>
    <property type="match status" value="1"/>
</dbReference>
<proteinExistence type="predicted"/>
<keyword evidence="2" id="KW-0808">Transferase</keyword>
<dbReference type="AlphaFoldDB" id="A0A4R3N3U2"/>
<evidence type="ECO:0000313" key="2">
    <source>
        <dbReference type="EMBL" id="TCT23625.1"/>
    </source>
</evidence>
<dbReference type="InterPro" id="IPR050276">
    <property type="entry name" value="MshD_Acetyltransferase"/>
</dbReference>
<keyword evidence="2" id="KW-0012">Acyltransferase</keyword>
<dbReference type="Pfam" id="PF00583">
    <property type="entry name" value="Acetyltransf_1"/>
    <property type="match status" value="1"/>
</dbReference>
<evidence type="ECO:0000259" key="1">
    <source>
        <dbReference type="PROSITE" id="PS51186"/>
    </source>
</evidence>
<dbReference type="PANTHER" id="PTHR43617">
    <property type="entry name" value="L-AMINO ACID N-ACETYLTRANSFERASE"/>
    <property type="match status" value="1"/>
</dbReference>
<dbReference type="SUPFAM" id="SSF55729">
    <property type="entry name" value="Acyl-CoA N-acyltransferases (Nat)"/>
    <property type="match status" value="1"/>
</dbReference>
<organism evidence="2 3">
    <name type="scientific">Melghiribacillus thermohalophilus</name>
    <dbReference type="NCBI Taxonomy" id="1324956"/>
    <lineage>
        <taxon>Bacteria</taxon>
        <taxon>Bacillati</taxon>
        <taxon>Bacillota</taxon>
        <taxon>Bacilli</taxon>
        <taxon>Bacillales</taxon>
        <taxon>Bacillaceae</taxon>
        <taxon>Melghiribacillus</taxon>
    </lineage>
</organism>
<dbReference type="Proteomes" id="UP000294650">
    <property type="component" value="Unassembled WGS sequence"/>
</dbReference>
<dbReference type="InterPro" id="IPR000182">
    <property type="entry name" value="GNAT_dom"/>
</dbReference>
<keyword evidence="3" id="KW-1185">Reference proteome</keyword>
<dbReference type="EMBL" id="SMAN01000006">
    <property type="protein sequence ID" value="TCT23625.1"/>
    <property type="molecule type" value="Genomic_DNA"/>
</dbReference>
<protein>
    <submittedName>
        <fullName evidence="2">L-amino acid N-acyltransferase YncA</fullName>
    </submittedName>
</protein>
<feature type="domain" description="N-acetyltransferase" evidence="1">
    <location>
        <begin position="2"/>
        <end position="166"/>
    </location>
</feature>
<dbReference type="PANTHER" id="PTHR43617:SF30">
    <property type="entry name" value="HISTONE ACETYLTRANSFERASE"/>
    <property type="match status" value="1"/>
</dbReference>
<reference evidence="2 3" key="1">
    <citation type="submission" date="2019-03" db="EMBL/GenBank/DDBJ databases">
        <title>Genomic Encyclopedia of Type Strains, Phase IV (KMG-IV): sequencing the most valuable type-strain genomes for metagenomic binning, comparative biology and taxonomic classification.</title>
        <authorList>
            <person name="Goeker M."/>
        </authorList>
    </citation>
    <scope>NUCLEOTIDE SEQUENCE [LARGE SCALE GENOMIC DNA]</scope>
    <source>
        <strain evidence="2 3">DSM 25894</strain>
    </source>
</reference>
<sequence>MYRVREAKLEDAGAIASVHVKSWLTTYGNIIKHEDLKQVISYERRKAQWEGILKSRTISRFIYVAETEDGEIVGFISGGKERSKKFPYDGEIYAIYILQEHQGKGLGGMLLNTFAITLKENGYQSVLVWVLTSNPSSKFYEYFGAQPVDADHITIGSGTYEETAYGWDHIDDLLNEFH</sequence>
<dbReference type="RefSeq" id="WP_132371420.1">
    <property type="nucleotide sequence ID" value="NZ_SMAN01000006.1"/>
</dbReference>
<dbReference type="PROSITE" id="PS51186">
    <property type="entry name" value="GNAT"/>
    <property type="match status" value="1"/>
</dbReference>
<gene>
    <name evidence="2" type="ORF">EDD68_10635</name>
</gene>
<dbReference type="Gene3D" id="3.40.630.30">
    <property type="match status" value="1"/>
</dbReference>
<dbReference type="GO" id="GO:0016747">
    <property type="term" value="F:acyltransferase activity, transferring groups other than amino-acyl groups"/>
    <property type="evidence" value="ECO:0007669"/>
    <property type="project" value="InterPro"/>
</dbReference>